<dbReference type="PANTHER" id="PTHR42885:SF2">
    <property type="entry name" value="HISTIDINOL-PHOSPHATE AMINOTRANSFERASE"/>
    <property type="match status" value="1"/>
</dbReference>
<dbReference type="Gene3D" id="3.40.640.10">
    <property type="entry name" value="Type I PLP-dependent aspartate aminotransferase-like (Major domain)"/>
    <property type="match status" value="1"/>
</dbReference>
<proteinExistence type="inferred from homology"/>
<keyword evidence="7" id="KW-0032">Aminotransferase</keyword>
<dbReference type="SUPFAM" id="SSF53383">
    <property type="entry name" value="PLP-dependent transferases"/>
    <property type="match status" value="1"/>
</dbReference>
<evidence type="ECO:0000256" key="10">
    <source>
        <dbReference type="ARBA" id="ARBA00022801"/>
    </source>
</evidence>
<evidence type="ECO:0000259" key="13">
    <source>
        <dbReference type="Pfam" id="PF00155"/>
    </source>
</evidence>
<dbReference type="InterPro" id="IPR015424">
    <property type="entry name" value="PyrdxlP-dep_Trfase"/>
</dbReference>
<evidence type="ECO:0000256" key="7">
    <source>
        <dbReference type="ARBA" id="ARBA00022576"/>
    </source>
</evidence>
<dbReference type="PANTHER" id="PTHR42885">
    <property type="entry name" value="HISTIDINOL-PHOSPHATE AMINOTRANSFERASE-RELATED"/>
    <property type="match status" value="1"/>
</dbReference>
<dbReference type="InterPro" id="IPR004839">
    <property type="entry name" value="Aminotransferase_I/II_large"/>
</dbReference>
<dbReference type="SUPFAM" id="SSF53474">
    <property type="entry name" value="alpha/beta-Hydrolases"/>
    <property type="match status" value="1"/>
</dbReference>
<dbReference type="GO" id="GO:0004401">
    <property type="term" value="F:histidinol-phosphatase activity"/>
    <property type="evidence" value="ECO:0007669"/>
    <property type="project" value="InterPro"/>
</dbReference>
<dbReference type="Proteomes" id="UP001195483">
    <property type="component" value="Unassembled WGS sequence"/>
</dbReference>
<accession>A0AAE0T6R5</accession>
<evidence type="ECO:0000313" key="14">
    <source>
        <dbReference type="EMBL" id="KAK3604779.1"/>
    </source>
</evidence>
<dbReference type="Pfam" id="PF08645">
    <property type="entry name" value="PNK3P"/>
    <property type="match status" value="1"/>
</dbReference>
<dbReference type="AlphaFoldDB" id="A0AAE0T6R5"/>
<dbReference type="InterPro" id="IPR015421">
    <property type="entry name" value="PyrdxlP-dep_Trfase_major"/>
</dbReference>
<dbReference type="InterPro" id="IPR015422">
    <property type="entry name" value="PyrdxlP-dep_Trfase_small"/>
</dbReference>
<evidence type="ECO:0000256" key="12">
    <source>
        <dbReference type="ARBA" id="ARBA00047481"/>
    </source>
</evidence>
<protein>
    <recommendedName>
        <fullName evidence="5">histidinol-phosphate transaminase</fullName>
        <ecNumber evidence="5">2.6.1.9</ecNumber>
    </recommendedName>
</protein>
<dbReference type="GO" id="GO:0004400">
    <property type="term" value="F:histidinol-phosphate transaminase activity"/>
    <property type="evidence" value="ECO:0007669"/>
    <property type="project" value="UniProtKB-EC"/>
</dbReference>
<comment type="similarity">
    <text evidence="4">Belongs to the class-II pyridoxal-phosphate-dependent aminotransferase family.</text>
</comment>
<dbReference type="InterPro" id="IPR001917">
    <property type="entry name" value="Aminotrans_II_pyridoxalP_BS"/>
</dbReference>
<evidence type="ECO:0000256" key="4">
    <source>
        <dbReference type="ARBA" id="ARBA00008392"/>
    </source>
</evidence>
<keyword evidence="9" id="KW-0479">Metal-binding</keyword>
<gene>
    <name evidence="14" type="ORF">CHS0354_000437</name>
</gene>
<evidence type="ECO:0000256" key="2">
    <source>
        <dbReference type="ARBA" id="ARBA00001946"/>
    </source>
</evidence>
<feature type="domain" description="Aminotransferase class I/classII large" evidence="13">
    <location>
        <begin position="24"/>
        <end position="324"/>
    </location>
</feature>
<comment type="pathway">
    <text evidence="3">Amino-acid biosynthesis; L-histidine biosynthesis; L-histidine from 5-phospho-alpha-D-ribose 1-diphosphate: step 7/9.</text>
</comment>
<dbReference type="GO" id="GO:0004424">
    <property type="term" value="F:imidazoleglycerol-phosphate dehydratase activity"/>
    <property type="evidence" value="ECO:0007669"/>
    <property type="project" value="InterPro"/>
</dbReference>
<dbReference type="Gene3D" id="3.90.1150.10">
    <property type="entry name" value="Aspartate Aminotransferase, domain 1"/>
    <property type="match status" value="1"/>
</dbReference>
<evidence type="ECO:0000313" key="15">
    <source>
        <dbReference type="Proteomes" id="UP001195483"/>
    </source>
</evidence>
<dbReference type="Pfam" id="PF00155">
    <property type="entry name" value="Aminotran_1_2"/>
    <property type="match status" value="1"/>
</dbReference>
<dbReference type="InterPro" id="IPR005954">
    <property type="entry name" value="HisB_N"/>
</dbReference>
<evidence type="ECO:0000256" key="9">
    <source>
        <dbReference type="ARBA" id="ARBA00022723"/>
    </source>
</evidence>
<dbReference type="GO" id="GO:0000105">
    <property type="term" value="P:L-histidine biosynthetic process"/>
    <property type="evidence" value="ECO:0007669"/>
    <property type="project" value="InterPro"/>
</dbReference>
<name>A0AAE0T6R5_9BIVA</name>
<sequence>MQAYNPPLSGRSQFQGVLLDFNERVSVVSQEVRNAVERFSKSALQMYPDYSTLNRAVARYAGVHANQVLPTNGSDQAIDVAFRTFTKKGSEVIIPVPTFSLLMQSAVKQRVKIRTVAYQAPSFQFPLEEVLLLMCKKTRMVVICNPNNPTGTHVSLEGISAIAEKLKEGVVLVDEAYFEYLGVTAVSLIEKYPNLIITRTLSKAFGLPSIRFGYLVASEEHIKECKKIRDPYDVNMLASEVAKVALNAPSYATNYAKTVMTKSKLILERFFEKNGIVYCPSSANFILFKPFHTPREVYETLKSNGILTRLQKQSGLEQWLRVSIGRVPDSLRFVSVYKSKILNIPQKVAFVDRDGTLIKEPQDTYQVDRLDDLELLSGTVNGLQKLVREGYVLVMVTNQDGLGSDSYPMHAFNEVQGALMKELLDSGIVFSDVLVCPHKKTDGCACRKPKLGLVTSILERIKIDKKNSVMFGDRSSDEQFANAIGVHFQKVVANGSFYHSVRMYFDLKRASAKSLTNSKSPKVNLISEHAPAKSAELQAVILTDTEDVHLGNPDKSLEGVSLDENTLLEDSEAALNYVVKNKGISEDSILLYGFSLGSVPALYLATNSRYFFKFPAVILEAPFSSASSLIQGSAGLPIPNGWLNKTNFDNSTRVKEWKKPFLLFGALNDSTSRFRDNANVVFENSSSTKKKLITTESGHTHIISKLTKKVYVDTLRAWLNEDVLPYKLK</sequence>
<reference evidence="14" key="2">
    <citation type="journal article" date="2021" name="Genome Biol. Evol.">
        <title>Developing a high-quality reference genome for a parasitic bivalve with doubly uniparental inheritance (Bivalvia: Unionida).</title>
        <authorList>
            <person name="Smith C.H."/>
        </authorList>
    </citation>
    <scope>NUCLEOTIDE SEQUENCE</scope>
    <source>
        <strain evidence="14">CHS0354</strain>
        <tissue evidence="14">Mantle</tissue>
    </source>
</reference>
<dbReference type="Gene3D" id="3.40.50.1000">
    <property type="entry name" value="HAD superfamily/HAD-like"/>
    <property type="match status" value="1"/>
</dbReference>
<dbReference type="InterPro" id="IPR029058">
    <property type="entry name" value="AB_hydrolase_fold"/>
</dbReference>
<evidence type="ECO:0000256" key="1">
    <source>
        <dbReference type="ARBA" id="ARBA00001933"/>
    </source>
</evidence>
<keyword evidence="8" id="KW-0808">Transferase</keyword>
<evidence type="ECO:0000256" key="6">
    <source>
        <dbReference type="ARBA" id="ARBA00022490"/>
    </source>
</evidence>
<dbReference type="Gene3D" id="3.40.50.1820">
    <property type="entry name" value="alpha/beta hydrolase"/>
    <property type="match status" value="1"/>
</dbReference>
<evidence type="ECO:0000256" key="8">
    <source>
        <dbReference type="ARBA" id="ARBA00022679"/>
    </source>
</evidence>
<dbReference type="GO" id="GO:0005737">
    <property type="term" value="C:cytoplasm"/>
    <property type="evidence" value="ECO:0007669"/>
    <property type="project" value="InterPro"/>
</dbReference>
<comment type="cofactor">
    <cofactor evidence="1">
        <name>pyridoxal 5'-phosphate</name>
        <dbReference type="ChEBI" id="CHEBI:597326"/>
    </cofactor>
</comment>
<dbReference type="CDD" id="cd00609">
    <property type="entry name" value="AAT_like"/>
    <property type="match status" value="1"/>
</dbReference>
<keyword evidence="15" id="KW-1185">Reference proteome</keyword>
<comment type="caution">
    <text evidence="14">The sequence shown here is derived from an EMBL/GenBank/DDBJ whole genome shotgun (WGS) entry which is preliminary data.</text>
</comment>
<keyword evidence="6" id="KW-0963">Cytoplasm</keyword>
<comment type="cofactor">
    <cofactor evidence="2">
        <name>Mg(2+)</name>
        <dbReference type="ChEBI" id="CHEBI:18420"/>
    </cofactor>
</comment>
<dbReference type="InterPro" id="IPR006549">
    <property type="entry name" value="HAD-SF_hydro_IIIA"/>
</dbReference>
<dbReference type="GO" id="GO:0046872">
    <property type="term" value="F:metal ion binding"/>
    <property type="evidence" value="ECO:0007669"/>
    <property type="project" value="UniProtKB-KW"/>
</dbReference>
<dbReference type="EC" id="2.6.1.9" evidence="5"/>
<organism evidence="14 15">
    <name type="scientific">Potamilus streckersoni</name>
    <dbReference type="NCBI Taxonomy" id="2493646"/>
    <lineage>
        <taxon>Eukaryota</taxon>
        <taxon>Metazoa</taxon>
        <taxon>Spiralia</taxon>
        <taxon>Lophotrochozoa</taxon>
        <taxon>Mollusca</taxon>
        <taxon>Bivalvia</taxon>
        <taxon>Autobranchia</taxon>
        <taxon>Heteroconchia</taxon>
        <taxon>Palaeoheterodonta</taxon>
        <taxon>Unionida</taxon>
        <taxon>Unionoidea</taxon>
        <taxon>Unionidae</taxon>
        <taxon>Ambleminae</taxon>
        <taxon>Lampsilini</taxon>
        <taxon>Potamilus</taxon>
    </lineage>
</organism>
<dbReference type="InterPro" id="IPR013954">
    <property type="entry name" value="PNK3P"/>
</dbReference>
<dbReference type="NCBIfam" id="TIGR01662">
    <property type="entry name" value="HAD-SF-IIIA"/>
    <property type="match status" value="1"/>
</dbReference>
<dbReference type="InterPro" id="IPR023214">
    <property type="entry name" value="HAD_sf"/>
</dbReference>
<evidence type="ECO:0000256" key="5">
    <source>
        <dbReference type="ARBA" id="ARBA00012748"/>
    </source>
</evidence>
<dbReference type="EMBL" id="JAEAOA010000085">
    <property type="protein sequence ID" value="KAK3604779.1"/>
    <property type="molecule type" value="Genomic_DNA"/>
</dbReference>
<keyword evidence="10" id="KW-0378">Hydrolase</keyword>
<dbReference type="GO" id="GO:0030170">
    <property type="term" value="F:pyridoxal phosphate binding"/>
    <property type="evidence" value="ECO:0007669"/>
    <property type="project" value="InterPro"/>
</dbReference>
<reference evidence="14" key="3">
    <citation type="submission" date="2023-05" db="EMBL/GenBank/DDBJ databases">
        <authorList>
            <person name="Smith C.H."/>
        </authorList>
    </citation>
    <scope>NUCLEOTIDE SEQUENCE</scope>
    <source>
        <strain evidence="14">CHS0354</strain>
        <tissue evidence="14">Mantle</tissue>
    </source>
</reference>
<reference evidence="14" key="1">
    <citation type="journal article" date="2021" name="Genome Biol. Evol.">
        <title>A High-Quality Reference Genome for a Parasitic Bivalve with Doubly Uniparental Inheritance (Bivalvia: Unionida).</title>
        <authorList>
            <person name="Smith C.H."/>
        </authorList>
    </citation>
    <scope>NUCLEOTIDE SEQUENCE</scope>
    <source>
        <strain evidence="14">CHS0354</strain>
    </source>
</reference>
<dbReference type="InterPro" id="IPR036412">
    <property type="entry name" value="HAD-like_sf"/>
</dbReference>
<dbReference type="NCBIfam" id="TIGR01656">
    <property type="entry name" value="Histidinol-ppas"/>
    <property type="match status" value="1"/>
</dbReference>
<dbReference type="InterPro" id="IPR006543">
    <property type="entry name" value="Histidinol-phos"/>
</dbReference>
<dbReference type="SUPFAM" id="SSF56784">
    <property type="entry name" value="HAD-like"/>
    <property type="match status" value="1"/>
</dbReference>
<evidence type="ECO:0000256" key="11">
    <source>
        <dbReference type="ARBA" id="ARBA00022898"/>
    </source>
</evidence>
<dbReference type="PROSITE" id="PS00599">
    <property type="entry name" value="AA_TRANSFER_CLASS_2"/>
    <property type="match status" value="1"/>
</dbReference>
<dbReference type="NCBIfam" id="TIGR01261">
    <property type="entry name" value="hisB_Nterm"/>
    <property type="match status" value="1"/>
</dbReference>
<evidence type="ECO:0000256" key="3">
    <source>
        <dbReference type="ARBA" id="ARBA00005011"/>
    </source>
</evidence>
<comment type="catalytic activity">
    <reaction evidence="12">
        <text>L-histidinol phosphate + 2-oxoglutarate = 3-(imidazol-4-yl)-2-oxopropyl phosphate + L-glutamate</text>
        <dbReference type="Rhea" id="RHEA:23744"/>
        <dbReference type="ChEBI" id="CHEBI:16810"/>
        <dbReference type="ChEBI" id="CHEBI:29985"/>
        <dbReference type="ChEBI" id="CHEBI:57766"/>
        <dbReference type="ChEBI" id="CHEBI:57980"/>
        <dbReference type="EC" id="2.6.1.9"/>
    </reaction>
</comment>
<keyword evidence="11" id="KW-0663">Pyridoxal phosphate</keyword>